<evidence type="ECO:0000256" key="8">
    <source>
        <dbReference type="SAM" id="Phobius"/>
    </source>
</evidence>
<evidence type="ECO:0000256" key="1">
    <source>
        <dbReference type="ARBA" id="ARBA00004442"/>
    </source>
</evidence>
<comment type="caution">
    <text evidence="9">The sequence shown here is derived from an EMBL/GenBank/DDBJ whole genome shotgun (WGS) entry which is preliminary data.</text>
</comment>
<dbReference type="Gene3D" id="1.20.1600.10">
    <property type="entry name" value="Outer membrane efflux proteins (OEP)"/>
    <property type="match status" value="1"/>
</dbReference>
<dbReference type="InterPro" id="IPR051906">
    <property type="entry name" value="TolC-like"/>
</dbReference>
<organism evidence="9 10">
    <name type="scientific">Bacteroides salyersiae</name>
    <dbReference type="NCBI Taxonomy" id="291644"/>
    <lineage>
        <taxon>Bacteria</taxon>
        <taxon>Pseudomonadati</taxon>
        <taxon>Bacteroidota</taxon>
        <taxon>Bacteroidia</taxon>
        <taxon>Bacteroidales</taxon>
        <taxon>Bacteroidaceae</taxon>
        <taxon>Bacteroides</taxon>
    </lineage>
</organism>
<feature type="transmembrane region" description="Helical" evidence="8">
    <location>
        <begin position="33"/>
        <end position="50"/>
    </location>
</feature>
<evidence type="ECO:0000256" key="5">
    <source>
        <dbReference type="ARBA" id="ARBA00022692"/>
    </source>
</evidence>
<protein>
    <submittedName>
        <fullName evidence="9">TolC family protein</fullName>
    </submittedName>
</protein>
<evidence type="ECO:0000313" key="10">
    <source>
        <dbReference type="Proteomes" id="UP000422221"/>
    </source>
</evidence>
<dbReference type="GO" id="GO:1990281">
    <property type="term" value="C:efflux pump complex"/>
    <property type="evidence" value="ECO:0007669"/>
    <property type="project" value="TreeGrafter"/>
</dbReference>
<proteinExistence type="inferred from homology"/>
<dbReference type="AlphaFoldDB" id="A0A7J4XL48"/>
<keyword evidence="4" id="KW-1134">Transmembrane beta strand</keyword>
<dbReference type="GO" id="GO:0015562">
    <property type="term" value="F:efflux transmembrane transporter activity"/>
    <property type="evidence" value="ECO:0007669"/>
    <property type="project" value="InterPro"/>
</dbReference>
<dbReference type="PANTHER" id="PTHR30026:SF20">
    <property type="entry name" value="OUTER MEMBRANE PROTEIN TOLC"/>
    <property type="match status" value="1"/>
</dbReference>
<evidence type="ECO:0000313" key="9">
    <source>
        <dbReference type="EMBL" id="KAA3767526.1"/>
    </source>
</evidence>
<evidence type="ECO:0000256" key="6">
    <source>
        <dbReference type="ARBA" id="ARBA00023136"/>
    </source>
</evidence>
<keyword evidence="5 8" id="KW-0812">Transmembrane</keyword>
<evidence type="ECO:0000256" key="3">
    <source>
        <dbReference type="ARBA" id="ARBA00022448"/>
    </source>
</evidence>
<keyword evidence="7" id="KW-0998">Cell outer membrane</keyword>
<keyword evidence="8" id="KW-1133">Transmembrane helix</keyword>
<evidence type="ECO:0000256" key="7">
    <source>
        <dbReference type="ARBA" id="ARBA00023237"/>
    </source>
</evidence>
<dbReference type="Proteomes" id="UP000422221">
    <property type="component" value="Unassembled WGS sequence"/>
</dbReference>
<keyword evidence="6 8" id="KW-0472">Membrane</keyword>
<dbReference type="Pfam" id="PF02321">
    <property type="entry name" value="OEP"/>
    <property type="match status" value="1"/>
</dbReference>
<dbReference type="GO" id="GO:0009279">
    <property type="term" value="C:cell outer membrane"/>
    <property type="evidence" value="ECO:0007669"/>
    <property type="project" value="UniProtKB-SubCell"/>
</dbReference>
<dbReference type="GO" id="GO:0015288">
    <property type="term" value="F:porin activity"/>
    <property type="evidence" value="ECO:0007669"/>
    <property type="project" value="TreeGrafter"/>
</dbReference>
<name>A0A7J4XL48_9BACE</name>
<dbReference type="SUPFAM" id="SSF56954">
    <property type="entry name" value="Outer membrane efflux proteins (OEP)"/>
    <property type="match status" value="1"/>
</dbReference>
<sequence>MEHHYKQLEPGCIFYFPIFAEKKLIEKKSMKRMILLLSFLMVVSWMYGQITLEECRQKTQDNYPLVRQYSLIEKTKEYNLNNASKGNLPQFSLSAKASYQSDVTELPVKIPGIDIKGQPKDQYQVMLELKQNIWDGGEIHSKKERILASSDVEREKLNVDMYALNERVDQIYFGILSLDEQLIQNRLLQEDLERSYRQISAYMENGIANQADLDAVKVEQLNTRQKRIELTSLRQAYLKMLSLLTGEELAEDTKLMKPLEGEYSLLNEIRRPELTWFDAQNNQLGIQEEALKVGYLPRLGLFVQGAYGNPGLNMLKDEFAPFYIAGVRLSWNFGSLYTLRNDKKVIASNRQQLQTNRDVFLFNTRLQATQQNSDIVSMRKQMQDDEEIIRLRTNIRLAAEAKVANGTLTVTDMLREITSENMARQTKALHEVQLLMNIWKLKYTINGE</sequence>
<dbReference type="PANTHER" id="PTHR30026">
    <property type="entry name" value="OUTER MEMBRANE PROTEIN TOLC"/>
    <property type="match status" value="1"/>
</dbReference>
<comment type="similarity">
    <text evidence="2">Belongs to the outer membrane factor (OMF) (TC 1.B.17) family.</text>
</comment>
<reference evidence="9 10" key="1">
    <citation type="journal article" date="2019" name="Nat. Med.">
        <title>A library of human gut bacterial isolates paired with longitudinal multiomics data enables mechanistic microbiome research.</title>
        <authorList>
            <person name="Poyet M."/>
            <person name="Groussin M."/>
            <person name="Gibbons S.M."/>
            <person name="Avila-Pacheco J."/>
            <person name="Jiang X."/>
            <person name="Kearney S.M."/>
            <person name="Perrotta A.R."/>
            <person name="Berdy B."/>
            <person name="Zhao S."/>
            <person name="Lieberman T.D."/>
            <person name="Swanson P.K."/>
            <person name="Smith M."/>
            <person name="Roesemann S."/>
            <person name="Alexander J.E."/>
            <person name="Rich S.A."/>
            <person name="Livny J."/>
            <person name="Vlamakis H."/>
            <person name="Clish C."/>
            <person name="Bullock K."/>
            <person name="Deik A."/>
            <person name="Scott J."/>
            <person name="Pierce K.A."/>
            <person name="Xavier R.J."/>
            <person name="Alm E.J."/>
        </authorList>
    </citation>
    <scope>NUCLEOTIDE SEQUENCE [LARGE SCALE GENOMIC DNA]</scope>
    <source>
        <strain evidence="9 10">BIOML-A10</strain>
    </source>
</reference>
<keyword evidence="3" id="KW-0813">Transport</keyword>
<evidence type="ECO:0000256" key="2">
    <source>
        <dbReference type="ARBA" id="ARBA00007613"/>
    </source>
</evidence>
<gene>
    <name evidence="9" type="ORF">F3F73_07325</name>
</gene>
<comment type="subcellular location">
    <subcellularLocation>
        <location evidence="1">Cell outer membrane</location>
    </subcellularLocation>
</comment>
<accession>A0A7J4XL48</accession>
<dbReference type="EMBL" id="VWMK01000005">
    <property type="protein sequence ID" value="KAA3767526.1"/>
    <property type="molecule type" value="Genomic_DNA"/>
</dbReference>
<dbReference type="InterPro" id="IPR003423">
    <property type="entry name" value="OMP_efflux"/>
</dbReference>
<evidence type="ECO:0000256" key="4">
    <source>
        <dbReference type="ARBA" id="ARBA00022452"/>
    </source>
</evidence>